<keyword evidence="1" id="KW-0812">Transmembrane</keyword>
<feature type="transmembrane region" description="Helical" evidence="1">
    <location>
        <begin position="26"/>
        <end position="50"/>
    </location>
</feature>
<proteinExistence type="predicted"/>
<feature type="transmembrane region" description="Helical" evidence="1">
    <location>
        <begin position="152"/>
        <end position="170"/>
    </location>
</feature>
<protein>
    <submittedName>
        <fullName evidence="2">Uncharacterized protein</fullName>
    </submittedName>
</protein>
<reference evidence="2" key="1">
    <citation type="journal article" date="2014" name="Genome Biol. Evol.">
        <title>Pangenome evidence for extensive interdomain horizontal transfer affecting lineage core and shell genes in uncultured planktonic thaumarchaeota and euryarchaeota.</title>
        <authorList>
            <person name="Deschamps P."/>
            <person name="Zivanovic Y."/>
            <person name="Moreira D."/>
            <person name="Rodriguez-Valera F."/>
            <person name="Lopez-Garcia P."/>
        </authorList>
    </citation>
    <scope>NUCLEOTIDE SEQUENCE</scope>
</reference>
<accession>A0A075FWS4</accession>
<organism evidence="2">
    <name type="scientific">uncultured marine group II/III euryarchaeote AD1000_74_G12</name>
    <dbReference type="NCBI Taxonomy" id="1457807"/>
    <lineage>
        <taxon>Archaea</taxon>
        <taxon>Methanobacteriati</taxon>
        <taxon>Methanobacteriota</taxon>
        <taxon>environmental samples</taxon>
    </lineage>
</organism>
<evidence type="ECO:0000256" key="1">
    <source>
        <dbReference type="SAM" id="Phobius"/>
    </source>
</evidence>
<feature type="transmembrane region" description="Helical" evidence="1">
    <location>
        <begin position="62"/>
        <end position="79"/>
    </location>
</feature>
<name>A0A075FWS4_9EURY</name>
<keyword evidence="1" id="KW-1133">Transmembrane helix</keyword>
<dbReference type="AlphaFoldDB" id="A0A075FWS4"/>
<dbReference type="EMBL" id="KF900472">
    <property type="protein sequence ID" value="AIE96220.1"/>
    <property type="molecule type" value="Genomic_DNA"/>
</dbReference>
<keyword evidence="1" id="KW-0472">Membrane</keyword>
<sequence>MIPAHALAGIACMHLGRLTSRDNESWLWFGIAFAFLSHAVIDALAIFTYHDGSPSGSTFSQFVFWFWIAGAISVIYWALHNDRRYGYGILAALSYDLWDHWFLRGISCSTEGFPDGCMNVYAYEHLHLHHLEWFILDTVFVGVERHYGDESYFIVELFCVALLCASVWWLRNHTPLPQEDEEE</sequence>
<evidence type="ECO:0000313" key="2">
    <source>
        <dbReference type="EMBL" id="AIE96220.1"/>
    </source>
</evidence>